<reference evidence="1 2" key="1">
    <citation type="submission" date="2014-10" db="EMBL/GenBank/DDBJ databases">
        <title>Draft genome of the hookworm Ancylostoma caninum.</title>
        <authorList>
            <person name="Mitreva M."/>
        </authorList>
    </citation>
    <scope>NUCLEOTIDE SEQUENCE [LARGE SCALE GENOMIC DNA]</scope>
    <source>
        <strain evidence="1 2">Baltimore</strain>
    </source>
</reference>
<proteinExistence type="predicted"/>
<dbReference type="EMBL" id="JOJR01000005">
    <property type="protein sequence ID" value="RCN52699.1"/>
    <property type="molecule type" value="Genomic_DNA"/>
</dbReference>
<name>A0A368HAP7_ANCCA</name>
<organism evidence="1 2">
    <name type="scientific">Ancylostoma caninum</name>
    <name type="common">Dog hookworm</name>
    <dbReference type="NCBI Taxonomy" id="29170"/>
    <lineage>
        <taxon>Eukaryota</taxon>
        <taxon>Metazoa</taxon>
        <taxon>Ecdysozoa</taxon>
        <taxon>Nematoda</taxon>
        <taxon>Chromadorea</taxon>
        <taxon>Rhabditida</taxon>
        <taxon>Rhabditina</taxon>
        <taxon>Rhabditomorpha</taxon>
        <taxon>Strongyloidea</taxon>
        <taxon>Ancylostomatidae</taxon>
        <taxon>Ancylostomatinae</taxon>
        <taxon>Ancylostoma</taxon>
    </lineage>
</organism>
<sequence length="135" mass="15212">MPIRTGSSEVVKSFSKIREKLGNKIKKALELTPRALASLKERLSPSGCGEVLKATKEYTDLSKKMGNPDMEEREDFEICWYWIESPPNTQIEVRIDGISGDLAVDGCQYHGVEIKSQKDQMATGYRQELLFGLNN</sequence>
<gene>
    <name evidence="1" type="ORF">ANCCAN_01075</name>
</gene>
<accession>A0A368HAP7</accession>
<keyword evidence="2" id="KW-1185">Reference proteome</keyword>
<dbReference type="OrthoDB" id="5863735at2759"/>
<evidence type="ECO:0008006" key="3">
    <source>
        <dbReference type="Google" id="ProtNLM"/>
    </source>
</evidence>
<dbReference type="Proteomes" id="UP000252519">
    <property type="component" value="Unassembled WGS sequence"/>
</dbReference>
<dbReference type="AlphaFoldDB" id="A0A368HAP7"/>
<evidence type="ECO:0000313" key="2">
    <source>
        <dbReference type="Proteomes" id="UP000252519"/>
    </source>
</evidence>
<protein>
    <recommendedName>
        <fullName evidence="3">CUB domain-containing protein</fullName>
    </recommendedName>
</protein>
<comment type="caution">
    <text evidence="1">The sequence shown here is derived from an EMBL/GenBank/DDBJ whole genome shotgun (WGS) entry which is preliminary data.</text>
</comment>
<evidence type="ECO:0000313" key="1">
    <source>
        <dbReference type="EMBL" id="RCN52699.1"/>
    </source>
</evidence>